<feature type="chain" id="PRO_5040892842" evidence="1">
    <location>
        <begin position="26"/>
        <end position="222"/>
    </location>
</feature>
<feature type="signal peptide" evidence="1">
    <location>
        <begin position="1"/>
        <end position="25"/>
    </location>
</feature>
<name>A0A9X3N761_9ACTN</name>
<proteinExistence type="predicted"/>
<dbReference type="EMBL" id="JAPDDP010000006">
    <property type="protein sequence ID" value="MDA0179715.1"/>
    <property type="molecule type" value="Genomic_DNA"/>
</dbReference>
<comment type="caution">
    <text evidence="2">The sequence shown here is derived from an EMBL/GenBank/DDBJ whole genome shotgun (WGS) entry which is preliminary data.</text>
</comment>
<evidence type="ECO:0000313" key="2">
    <source>
        <dbReference type="EMBL" id="MDA0179715.1"/>
    </source>
</evidence>
<accession>A0A9X3N761</accession>
<dbReference type="Proteomes" id="UP001147653">
    <property type="component" value="Unassembled WGS sequence"/>
</dbReference>
<organism evidence="2 3">
    <name type="scientific">Solirubrobacter phytolaccae</name>
    <dbReference type="NCBI Taxonomy" id="1404360"/>
    <lineage>
        <taxon>Bacteria</taxon>
        <taxon>Bacillati</taxon>
        <taxon>Actinomycetota</taxon>
        <taxon>Thermoleophilia</taxon>
        <taxon>Solirubrobacterales</taxon>
        <taxon>Solirubrobacteraceae</taxon>
        <taxon>Solirubrobacter</taxon>
    </lineage>
</organism>
<dbReference type="RefSeq" id="WP_270024015.1">
    <property type="nucleotide sequence ID" value="NZ_JAPDDP010000006.1"/>
</dbReference>
<evidence type="ECO:0000313" key="3">
    <source>
        <dbReference type="Proteomes" id="UP001147653"/>
    </source>
</evidence>
<reference evidence="2" key="1">
    <citation type="submission" date="2022-10" db="EMBL/GenBank/DDBJ databases">
        <title>The WGS of Solirubrobacter phytolaccae KCTC 29190.</title>
        <authorList>
            <person name="Jiang Z."/>
        </authorList>
    </citation>
    <scope>NUCLEOTIDE SEQUENCE</scope>
    <source>
        <strain evidence="2">KCTC 29190</strain>
    </source>
</reference>
<dbReference type="AlphaFoldDB" id="A0A9X3N761"/>
<keyword evidence="1" id="KW-0732">Signal</keyword>
<evidence type="ECO:0000256" key="1">
    <source>
        <dbReference type="SAM" id="SignalP"/>
    </source>
</evidence>
<protein>
    <submittedName>
        <fullName evidence="2">Uncharacterized protein</fullName>
    </submittedName>
</protein>
<gene>
    <name evidence="2" type="ORF">OJ997_05375</name>
</gene>
<sequence>MTSMFLRATVITTTLLAVLAGPASAANLTEPLNPCYVVASEGQRQSVVVKAVGFSPFSNVDIFVDEVLQDQPATLFDGSIVGTVLAPWHEAGQRPFTLRISEPTKPANTVEATSMVTRLSVEQSPSRASTADRVRFRGRGFTTAGAPVYAHYVFAGKSRKTVKLGVPQGPCGTFSVKRTQFPFKKSPRVGVWTIQFDQLSYYDPKAAVRVPLTIKVRRMPKA</sequence>
<keyword evidence="3" id="KW-1185">Reference proteome</keyword>